<evidence type="ECO:0000313" key="1">
    <source>
        <dbReference type="EMBL" id="KHG10717.1"/>
    </source>
</evidence>
<accession>A0A0B0NDF3</accession>
<name>A0A0B0NDF3_GOSAR</name>
<gene>
    <name evidence="1" type="ORF">F383_06878</name>
</gene>
<keyword evidence="2" id="KW-1185">Reference proteome</keyword>
<sequence>MLTRHTRHHTRWSEG</sequence>
<protein>
    <submittedName>
        <fullName evidence="1">Uncharacterized protein</fullName>
    </submittedName>
</protein>
<dbReference type="EMBL" id="KN394465">
    <property type="protein sequence ID" value="KHG10717.1"/>
    <property type="molecule type" value="Genomic_DNA"/>
</dbReference>
<dbReference type="Proteomes" id="UP000032142">
    <property type="component" value="Unassembled WGS sequence"/>
</dbReference>
<reference evidence="2" key="1">
    <citation type="submission" date="2014-09" db="EMBL/GenBank/DDBJ databases">
        <authorList>
            <person name="Mudge J."/>
            <person name="Ramaraj T."/>
            <person name="Lindquist I.E."/>
            <person name="Bharti A.K."/>
            <person name="Sundararajan A."/>
            <person name="Cameron C.T."/>
            <person name="Woodward J.E."/>
            <person name="May G.D."/>
            <person name="Brubaker C."/>
            <person name="Broadhvest J."/>
            <person name="Wilkins T.A."/>
        </authorList>
    </citation>
    <scope>NUCLEOTIDE SEQUENCE</scope>
    <source>
        <strain evidence="2">cv. AKA8401</strain>
    </source>
</reference>
<proteinExistence type="predicted"/>
<evidence type="ECO:0000313" key="2">
    <source>
        <dbReference type="Proteomes" id="UP000032142"/>
    </source>
</evidence>
<organism evidence="1 2">
    <name type="scientific">Gossypium arboreum</name>
    <name type="common">Tree cotton</name>
    <name type="synonym">Gossypium nanking</name>
    <dbReference type="NCBI Taxonomy" id="29729"/>
    <lineage>
        <taxon>Eukaryota</taxon>
        <taxon>Viridiplantae</taxon>
        <taxon>Streptophyta</taxon>
        <taxon>Embryophyta</taxon>
        <taxon>Tracheophyta</taxon>
        <taxon>Spermatophyta</taxon>
        <taxon>Magnoliopsida</taxon>
        <taxon>eudicotyledons</taxon>
        <taxon>Gunneridae</taxon>
        <taxon>Pentapetalae</taxon>
        <taxon>rosids</taxon>
        <taxon>malvids</taxon>
        <taxon>Malvales</taxon>
        <taxon>Malvaceae</taxon>
        <taxon>Malvoideae</taxon>
        <taxon>Gossypium</taxon>
    </lineage>
</organism>